<feature type="compositionally biased region" description="Low complexity" evidence="1">
    <location>
        <begin position="15"/>
        <end position="25"/>
    </location>
</feature>
<gene>
    <name evidence="2" type="ORF">FA15DRAFT_707423</name>
</gene>
<feature type="compositionally biased region" description="Polar residues" evidence="1">
    <location>
        <begin position="34"/>
        <end position="57"/>
    </location>
</feature>
<evidence type="ECO:0000256" key="1">
    <source>
        <dbReference type="SAM" id="MobiDB-lite"/>
    </source>
</evidence>
<reference evidence="2 3" key="1">
    <citation type="journal article" date="2019" name="Nat. Ecol. Evol.">
        <title>Megaphylogeny resolves global patterns of mushroom evolution.</title>
        <authorList>
            <person name="Varga T."/>
            <person name="Krizsan K."/>
            <person name="Foldi C."/>
            <person name="Dima B."/>
            <person name="Sanchez-Garcia M."/>
            <person name="Sanchez-Ramirez S."/>
            <person name="Szollosi G.J."/>
            <person name="Szarkandi J.G."/>
            <person name="Papp V."/>
            <person name="Albert L."/>
            <person name="Andreopoulos W."/>
            <person name="Angelini C."/>
            <person name="Antonin V."/>
            <person name="Barry K.W."/>
            <person name="Bougher N.L."/>
            <person name="Buchanan P."/>
            <person name="Buyck B."/>
            <person name="Bense V."/>
            <person name="Catcheside P."/>
            <person name="Chovatia M."/>
            <person name="Cooper J."/>
            <person name="Damon W."/>
            <person name="Desjardin D."/>
            <person name="Finy P."/>
            <person name="Geml J."/>
            <person name="Haridas S."/>
            <person name="Hughes K."/>
            <person name="Justo A."/>
            <person name="Karasinski D."/>
            <person name="Kautmanova I."/>
            <person name="Kiss B."/>
            <person name="Kocsube S."/>
            <person name="Kotiranta H."/>
            <person name="LaButti K.M."/>
            <person name="Lechner B.E."/>
            <person name="Liimatainen K."/>
            <person name="Lipzen A."/>
            <person name="Lukacs Z."/>
            <person name="Mihaltcheva S."/>
            <person name="Morgado L.N."/>
            <person name="Niskanen T."/>
            <person name="Noordeloos M.E."/>
            <person name="Ohm R.A."/>
            <person name="Ortiz-Santana B."/>
            <person name="Ovrebo C."/>
            <person name="Racz N."/>
            <person name="Riley R."/>
            <person name="Savchenko A."/>
            <person name="Shiryaev A."/>
            <person name="Soop K."/>
            <person name="Spirin V."/>
            <person name="Szebenyi C."/>
            <person name="Tomsovsky M."/>
            <person name="Tulloss R.E."/>
            <person name="Uehling J."/>
            <person name="Grigoriev I.V."/>
            <person name="Vagvolgyi C."/>
            <person name="Papp T."/>
            <person name="Martin F.M."/>
            <person name="Miettinen O."/>
            <person name="Hibbett D.S."/>
            <person name="Nagy L.G."/>
        </authorList>
    </citation>
    <scope>NUCLEOTIDE SEQUENCE [LARGE SCALE GENOMIC DNA]</scope>
    <source>
        <strain evidence="2 3">CBS 121175</strain>
    </source>
</reference>
<keyword evidence="3" id="KW-1185">Reference proteome</keyword>
<feature type="region of interest" description="Disordered" evidence="1">
    <location>
        <begin position="1"/>
        <end position="57"/>
    </location>
</feature>
<evidence type="ECO:0000313" key="3">
    <source>
        <dbReference type="Proteomes" id="UP000307440"/>
    </source>
</evidence>
<dbReference type="EMBL" id="ML210275">
    <property type="protein sequence ID" value="TFK21216.1"/>
    <property type="molecule type" value="Genomic_DNA"/>
</dbReference>
<proteinExistence type="predicted"/>
<dbReference type="AlphaFoldDB" id="A0A5C3KLR6"/>
<dbReference type="Proteomes" id="UP000307440">
    <property type="component" value="Unassembled WGS sequence"/>
</dbReference>
<evidence type="ECO:0000313" key="2">
    <source>
        <dbReference type="EMBL" id="TFK21216.1"/>
    </source>
</evidence>
<name>A0A5C3KLR6_COPMA</name>
<protein>
    <submittedName>
        <fullName evidence="2">Uncharacterized protein</fullName>
    </submittedName>
</protein>
<accession>A0A5C3KLR6</accession>
<feature type="region of interest" description="Disordered" evidence="1">
    <location>
        <begin position="192"/>
        <end position="213"/>
    </location>
</feature>
<sequence length="258" mass="27691">MHPVKLEDIQPPSTPQQVSSPTSVSLNYGAGVYNTDSPTEPDSESNKSLFISDNGTAEQGDLDAMTTISSKNVQQWVNSCQSTTAAGEHGLPCEHDGVPVNSKEFGGVEGQSDRIESEKALSYVEESQNPYAAEAALLFETQAAECGSPPLEPYASFASSNTVMVALGGGGTKSSMAMSSNMNLLPETSVLGKRRHNRSNDTRSLKKQQSRGQLEAQASLDSIERCLAETDAELCDLLERRRVLEEGKKSIITALNLF</sequence>
<organism evidence="2 3">
    <name type="scientific">Coprinopsis marcescibilis</name>
    <name type="common">Agaric fungus</name>
    <name type="synonym">Psathyrella marcescibilis</name>
    <dbReference type="NCBI Taxonomy" id="230819"/>
    <lineage>
        <taxon>Eukaryota</taxon>
        <taxon>Fungi</taxon>
        <taxon>Dikarya</taxon>
        <taxon>Basidiomycota</taxon>
        <taxon>Agaricomycotina</taxon>
        <taxon>Agaricomycetes</taxon>
        <taxon>Agaricomycetidae</taxon>
        <taxon>Agaricales</taxon>
        <taxon>Agaricineae</taxon>
        <taxon>Psathyrellaceae</taxon>
        <taxon>Coprinopsis</taxon>
    </lineage>
</organism>